<evidence type="ECO:0000256" key="10">
    <source>
        <dbReference type="RuleBase" id="RU361161"/>
    </source>
</evidence>
<protein>
    <recommendedName>
        <fullName evidence="3">beta-glucosidase</fullName>
        <ecNumber evidence="3">3.2.1.21</ecNumber>
    </recommendedName>
    <alternativeName>
        <fullName evidence="9">Beta-D-glucoside glucohydrolase</fullName>
    </alternativeName>
    <alternativeName>
        <fullName evidence="7">Cellobiase</fullName>
    </alternativeName>
    <alternativeName>
        <fullName evidence="8">Gentiobiase</fullName>
    </alternativeName>
</protein>
<feature type="signal peptide" evidence="11">
    <location>
        <begin position="1"/>
        <end position="34"/>
    </location>
</feature>
<feature type="chain" id="PRO_5019776292" description="beta-glucosidase" evidence="11">
    <location>
        <begin position="35"/>
        <end position="809"/>
    </location>
</feature>
<dbReference type="FunFam" id="2.60.40.10:FF:000495">
    <property type="entry name" value="Periplasmic beta-glucosidase"/>
    <property type="match status" value="1"/>
</dbReference>
<keyword evidence="6 10" id="KW-0326">Glycosidase</keyword>
<dbReference type="PROSITE" id="PS00775">
    <property type="entry name" value="GLYCOSYL_HYDROL_F3"/>
    <property type="match status" value="1"/>
</dbReference>
<gene>
    <name evidence="13" type="ORF">C7435_1833</name>
</gene>
<dbReference type="Pfam" id="PF14310">
    <property type="entry name" value="Fn3-like"/>
    <property type="match status" value="1"/>
</dbReference>
<dbReference type="Gene3D" id="3.40.50.1700">
    <property type="entry name" value="Glycoside hydrolase family 3 C-terminal domain"/>
    <property type="match status" value="1"/>
</dbReference>
<name>A0A495D3L6_9PROT</name>
<dbReference type="RefSeq" id="WP_121211042.1">
    <property type="nucleotide sequence ID" value="NZ_RBIM01000004.1"/>
</dbReference>
<dbReference type="GO" id="GO:0009251">
    <property type="term" value="P:glucan catabolic process"/>
    <property type="evidence" value="ECO:0007669"/>
    <property type="project" value="TreeGrafter"/>
</dbReference>
<dbReference type="InterPro" id="IPR017853">
    <property type="entry name" value="GH"/>
</dbReference>
<comment type="similarity">
    <text evidence="2 10">Belongs to the glycosyl hydrolase 3 family.</text>
</comment>
<dbReference type="Gene3D" id="3.20.20.300">
    <property type="entry name" value="Glycoside hydrolase, family 3, N-terminal domain"/>
    <property type="match status" value="1"/>
</dbReference>
<dbReference type="PANTHER" id="PTHR30620:SF16">
    <property type="entry name" value="LYSOSOMAL BETA GLUCOSIDASE"/>
    <property type="match status" value="1"/>
</dbReference>
<comment type="caution">
    <text evidence="13">The sequence shown here is derived from an EMBL/GenBank/DDBJ whole genome shotgun (WGS) entry which is preliminary data.</text>
</comment>
<dbReference type="EMBL" id="RBIM01000004">
    <property type="protein sequence ID" value="RKQ96503.1"/>
    <property type="molecule type" value="Genomic_DNA"/>
</dbReference>
<dbReference type="SUPFAM" id="SSF51445">
    <property type="entry name" value="(Trans)glycosidases"/>
    <property type="match status" value="1"/>
</dbReference>
<organism evidence="13 14">
    <name type="scientific">Maricaulis maris</name>
    <dbReference type="NCBI Taxonomy" id="74318"/>
    <lineage>
        <taxon>Bacteria</taxon>
        <taxon>Pseudomonadati</taxon>
        <taxon>Pseudomonadota</taxon>
        <taxon>Alphaproteobacteria</taxon>
        <taxon>Maricaulales</taxon>
        <taxon>Maricaulaceae</taxon>
        <taxon>Maricaulis</taxon>
    </lineage>
</organism>
<dbReference type="InterPro" id="IPR051915">
    <property type="entry name" value="Cellulose_Degrad_GH3"/>
</dbReference>
<sequence>MSVQTPAFDIVRLTRRIAAPAALLATLASQAACAAQDVDRPGPDAIYRDASQPVEARVEDLLSRMTLEEKVAQMIGIWQNKAEIQTPSGDFSPERASENYPNGLGQISRPYDRQGVEPGTTAAGANAGVLNREERETVEYINAAQRWAIEDTRLGIPLLFHEEALHGYVAPNATSFPQSIGLASTWDTELLEDVFNVASREMRLRGVHLTLAPIVDIARDQRWGRIEETYGEDPYLVSELGIAAVRGFQGDDLPLAQDRVFVTLKHMTGHGQPESGMNIGPAQISERELRENFLLPFERLVEDTNVMQIMASYNEIDGVPSHANRWLLTDVLRDEWGYEGLVVSDYFAIRELISRHGMYDNIEDAAVRALEAGVDVELPHGDGFLSLPDMVAEGRISEEQIDTVVRRILRLKFLTGVWENPYADADAAVAGTATDDAIALARTAAQRAMVLLENRDNTLPLDPDAIGTLAVIGTHAVDTPIGGYSDQPRHVVSILEGFEQAAGDRFDVVYSEGVRLTESRQWAADQVDLVDPAVNAELIEAAVETAREADFILMVLGENEQLSREAWADNHLGDRADLQLVGQQLDLAREIFALGKPTIVVLLNGRPLAVNFLSENADALIEGWYLGQETGNGVADVVLGEVNPSGHLPVTIARSVGQLPVFYNHKPSARRGYLFDEEAPLYPFGYGLSYTTFDYSEPRLVEDRVTVGESAFVEVDVTNTGDRAGDDVVQLYIRDDLAVVTRPVLQLAGFQRVSLEAGETQTLRFEVTERAMSLWNLDMERVVEPGTFTISVGADSTDLQAVTLTVTAD</sequence>
<evidence type="ECO:0000313" key="13">
    <source>
        <dbReference type="EMBL" id="RKQ96503.1"/>
    </source>
</evidence>
<dbReference type="InterPro" id="IPR036962">
    <property type="entry name" value="Glyco_hydro_3_N_sf"/>
</dbReference>
<evidence type="ECO:0000256" key="2">
    <source>
        <dbReference type="ARBA" id="ARBA00005336"/>
    </source>
</evidence>
<dbReference type="InterPro" id="IPR002772">
    <property type="entry name" value="Glyco_hydro_3_C"/>
</dbReference>
<dbReference type="InterPro" id="IPR019800">
    <property type="entry name" value="Glyco_hydro_3_AS"/>
</dbReference>
<dbReference type="SMART" id="SM01217">
    <property type="entry name" value="Fn3_like"/>
    <property type="match status" value="1"/>
</dbReference>
<dbReference type="InterPro" id="IPR036881">
    <property type="entry name" value="Glyco_hydro_3_C_sf"/>
</dbReference>
<dbReference type="OrthoDB" id="9781691at2"/>
<dbReference type="GO" id="GO:0008422">
    <property type="term" value="F:beta-glucosidase activity"/>
    <property type="evidence" value="ECO:0007669"/>
    <property type="project" value="UniProtKB-EC"/>
</dbReference>
<evidence type="ECO:0000259" key="12">
    <source>
        <dbReference type="SMART" id="SM01217"/>
    </source>
</evidence>
<evidence type="ECO:0000313" key="14">
    <source>
        <dbReference type="Proteomes" id="UP000273675"/>
    </source>
</evidence>
<dbReference type="Pfam" id="PF00933">
    <property type="entry name" value="Glyco_hydro_3"/>
    <property type="match status" value="1"/>
</dbReference>
<comment type="catalytic activity">
    <reaction evidence="1">
        <text>Hydrolysis of terminal, non-reducing beta-D-glucosyl residues with release of beta-D-glucose.</text>
        <dbReference type="EC" id="3.2.1.21"/>
    </reaction>
</comment>
<evidence type="ECO:0000256" key="8">
    <source>
        <dbReference type="ARBA" id="ARBA00032194"/>
    </source>
</evidence>
<dbReference type="SUPFAM" id="SSF52279">
    <property type="entry name" value="Beta-D-glucan exohydrolase, C-terminal domain"/>
    <property type="match status" value="1"/>
</dbReference>
<proteinExistence type="inferred from homology"/>
<dbReference type="AlphaFoldDB" id="A0A495D3L6"/>
<reference evidence="13 14" key="1">
    <citation type="submission" date="2018-10" db="EMBL/GenBank/DDBJ databases">
        <title>Genomic Encyclopedia of Type Strains, Phase IV (KMG-IV): sequencing the most valuable type-strain genomes for metagenomic binning, comparative biology and taxonomic classification.</title>
        <authorList>
            <person name="Goeker M."/>
        </authorList>
    </citation>
    <scope>NUCLEOTIDE SEQUENCE [LARGE SCALE GENOMIC DNA]</scope>
    <source>
        <strain evidence="13 14">DSM 4734</strain>
    </source>
</reference>
<dbReference type="InterPro" id="IPR013783">
    <property type="entry name" value="Ig-like_fold"/>
</dbReference>
<feature type="domain" description="Fibronectin type III-like" evidence="12">
    <location>
        <begin position="727"/>
        <end position="796"/>
    </location>
</feature>
<dbReference type="Pfam" id="PF01915">
    <property type="entry name" value="Glyco_hydro_3_C"/>
    <property type="match status" value="1"/>
</dbReference>
<dbReference type="Gene3D" id="2.60.40.10">
    <property type="entry name" value="Immunoglobulins"/>
    <property type="match status" value="1"/>
</dbReference>
<dbReference type="EC" id="3.2.1.21" evidence="3"/>
<evidence type="ECO:0000256" key="5">
    <source>
        <dbReference type="ARBA" id="ARBA00022801"/>
    </source>
</evidence>
<keyword evidence="4 11" id="KW-0732">Signal</keyword>
<dbReference type="InterPro" id="IPR001764">
    <property type="entry name" value="Glyco_hydro_3_N"/>
</dbReference>
<evidence type="ECO:0000256" key="7">
    <source>
        <dbReference type="ARBA" id="ARBA00031448"/>
    </source>
</evidence>
<evidence type="ECO:0000256" key="1">
    <source>
        <dbReference type="ARBA" id="ARBA00000448"/>
    </source>
</evidence>
<evidence type="ECO:0000256" key="9">
    <source>
        <dbReference type="ARBA" id="ARBA00032594"/>
    </source>
</evidence>
<evidence type="ECO:0000256" key="6">
    <source>
        <dbReference type="ARBA" id="ARBA00023295"/>
    </source>
</evidence>
<accession>A0A495D3L6</accession>
<dbReference type="InterPro" id="IPR026891">
    <property type="entry name" value="Fn3-like"/>
</dbReference>
<dbReference type="PANTHER" id="PTHR30620">
    <property type="entry name" value="PERIPLASMIC BETA-GLUCOSIDASE-RELATED"/>
    <property type="match status" value="1"/>
</dbReference>
<evidence type="ECO:0000256" key="3">
    <source>
        <dbReference type="ARBA" id="ARBA00012744"/>
    </source>
</evidence>
<keyword evidence="5 10" id="KW-0378">Hydrolase</keyword>
<dbReference type="PRINTS" id="PR00133">
    <property type="entry name" value="GLHYDRLASE3"/>
</dbReference>
<evidence type="ECO:0000256" key="11">
    <source>
        <dbReference type="SAM" id="SignalP"/>
    </source>
</evidence>
<evidence type="ECO:0000256" key="4">
    <source>
        <dbReference type="ARBA" id="ARBA00022729"/>
    </source>
</evidence>
<dbReference type="Proteomes" id="UP000273675">
    <property type="component" value="Unassembled WGS sequence"/>
</dbReference>